<protein>
    <submittedName>
        <fullName evidence="3">DUF1835 domain-containing protein</fullName>
    </submittedName>
</protein>
<evidence type="ECO:0000259" key="1">
    <source>
        <dbReference type="Pfam" id="PF08874"/>
    </source>
</evidence>
<dbReference type="EMBL" id="JAMQJZ010000008">
    <property type="protein sequence ID" value="MDC3420957.1"/>
    <property type="molecule type" value="Genomic_DNA"/>
</dbReference>
<dbReference type="AlphaFoldDB" id="A0A9X3WJ33"/>
<name>A0A9X3WJ33_9BACI</name>
<dbReference type="InterPro" id="IPR014973">
    <property type="entry name" value="DUF1835"/>
</dbReference>
<gene>
    <name evidence="3" type="ORF">NC661_11310</name>
</gene>
<proteinExistence type="predicted"/>
<organism evidence="3 4">
    <name type="scientific">Aquibacillus koreensis</name>
    <dbReference type="NCBI Taxonomy" id="279446"/>
    <lineage>
        <taxon>Bacteria</taxon>
        <taxon>Bacillati</taxon>
        <taxon>Bacillota</taxon>
        <taxon>Bacilli</taxon>
        <taxon>Bacillales</taxon>
        <taxon>Bacillaceae</taxon>
        <taxon>Aquibacillus</taxon>
    </lineage>
</organism>
<dbReference type="RefSeq" id="WP_259871585.1">
    <property type="nucleotide sequence ID" value="NZ_JAOALK010000057.1"/>
</dbReference>
<dbReference type="Pfam" id="PF08874">
    <property type="entry name" value="DUF1835"/>
    <property type="match status" value="1"/>
</dbReference>
<dbReference type="InterPro" id="IPR022123">
    <property type="entry name" value="DUF3658"/>
</dbReference>
<reference evidence="3" key="1">
    <citation type="submission" date="2022-06" db="EMBL/GenBank/DDBJ databases">
        <title>Aquibacillus sp. a new bacterium isolated from soil saline samples.</title>
        <authorList>
            <person name="Galisteo C."/>
            <person name="De La Haba R."/>
            <person name="Sanchez-Porro C."/>
            <person name="Ventosa A."/>
        </authorList>
    </citation>
    <scope>NUCLEOTIDE SEQUENCE</scope>
    <source>
        <strain evidence="3">JCM 12387</strain>
    </source>
</reference>
<feature type="domain" description="DUF3658" evidence="2">
    <location>
        <begin position="256"/>
        <end position="364"/>
    </location>
</feature>
<evidence type="ECO:0000313" key="3">
    <source>
        <dbReference type="EMBL" id="MDC3420957.1"/>
    </source>
</evidence>
<sequence length="370" mass="43855">MEVVCIKFRDKFPYIYFLMEPNVVFVYKIDSFQYVTEFEVIDRFDVETYEIDDESEFETFNHEDEQQLIGRGYIHNDLKFITEAINESIQKQRSLANKFSTTPVHIVSQEFIAGTVRVGLRSPKVVIGIPAFFAIGPIWRLHEKEGQMYRNEWIYDHINYEFDDDPPLTKFKNFLRDIEDIPDQAPIYIWTGNNVEEQVATRYLIYLLRSRTNVVTLLHAPTLYDQLCEKSRAEVITGTGDLRHEQIQIIFDKCHTVQPLTTKENHQLQNEWLTLSKSRSVLRTWKDHKIVDLPVDFYDKKIIHTLESLQSNRDEYIRAGVVLGQLLESENFSIDGFYLEYRIRELIYQGVLAMKGIPKSMRRYRIKIRE</sequence>
<accession>A0A9X3WJ33</accession>
<dbReference type="Proteomes" id="UP001145072">
    <property type="component" value="Unassembled WGS sequence"/>
</dbReference>
<evidence type="ECO:0000313" key="4">
    <source>
        <dbReference type="Proteomes" id="UP001145072"/>
    </source>
</evidence>
<comment type="caution">
    <text evidence="3">The sequence shown here is derived from an EMBL/GenBank/DDBJ whole genome shotgun (WGS) entry which is preliminary data.</text>
</comment>
<evidence type="ECO:0000259" key="2">
    <source>
        <dbReference type="Pfam" id="PF12395"/>
    </source>
</evidence>
<dbReference type="Pfam" id="PF12395">
    <property type="entry name" value="DUF3658"/>
    <property type="match status" value="1"/>
</dbReference>
<keyword evidence="4" id="KW-1185">Reference proteome</keyword>
<feature type="domain" description="DUF1835" evidence="1">
    <location>
        <begin position="104"/>
        <end position="218"/>
    </location>
</feature>